<evidence type="ECO:0000313" key="2">
    <source>
        <dbReference type="EMBL" id="OEU19156.1"/>
    </source>
</evidence>
<proteinExistence type="predicted"/>
<feature type="region of interest" description="Disordered" evidence="1">
    <location>
        <begin position="1"/>
        <end position="24"/>
    </location>
</feature>
<name>A0A1E7FLY1_9STRA</name>
<dbReference type="InParanoid" id="A0A1E7FLY1"/>
<evidence type="ECO:0000256" key="1">
    <source>
        <dbReference type="SAM" id="MobiDB-lite"/>
    </source>
</evidence>
<accession>A0A1E7FLY1</accession>
<dbReference type="KEGG" id="fcy:FRACYDRAFT_237447"/>
<protein>
    <submittedName>
        <fullName evidence="2">Uncharacterized protein</fullName>
    </submittedName>
</protein>
<dbReference type="EMBL" id="KV784356">
    <property type="protein sequence ID" value="OEU19156.1"/>
    <property type="molecule type" value="Genomic_DNA"/>
</dbReference>
<evidence type="ECO:0000313" key="3">
    <source>
        <dbReference type="Proteomes" id="UP000095751"/>
    </source>
</evidence>
<keyword evidence="3" id="KW-1185">Reference proteome</keyword>
<sequence length="602" mass="69292">MEESADKEEVKLEEKNNHEEQTKKKTKLKYFVEPITDQRKIIQLFSRNSGSAGFFTRVAYKPVSKGKTMIVPYCTPTMYYVCYKCGMATQDGRNIEDHLINDPHTDNNKKQRKYIKLGSNPSKKIPRLGWYKDERYLVIEECRYGFACVCGITSESIRNLQAHFKECTYTENILPTVSSICVDLDRIVPLRLVNGKECNVKIDSYSCGFSRRIDIILNKNWEEILELVDSKSTAAGTTIDSKTDSDLHSKLKVYSDAERDQWGARSIQCERQEIGVTNEEVTNADGVVIKTRGNECWKLIEKKYKIHESWMVDIVKFAKSTAQADTTKDDYMSYDSFSLILTRSEKNQQEHIDLVHPLSQFALTISNDVDTTIAYRVKKDVGEVNSMASLCTMLKSEKIVTDKTNKINELMKEIKKIQPDTSVGKMIVKDGFGQLFQMRVKPNETQTNDNIKFERAYIQHAPTATYTRIQGSVVHSGSGVVGERVRCILFWSGKPVGDKEMYDPDVQQTMFSVMIEVIQEVWINNCNNEKLKKEMVQLLYHVYELCSREYRKFGQSYPHLPNIQRMITKFGASNKSNNKNVQKMIEEIANYDLYEEKGAKDD</sequence>
<reference evidence="2 3" key="1">
    <citation type="submission" date="2016-09" db="EMBL/GenBank/DDBJ databases">
        <title>Extensive genetic diversity and differential bi-allelic expression allows diatom success in the polar Southern Ocean.</title>
        <authorList>
            <consortium name="DOE Joint Genome Institute"/>
            <person name="Mock T."/>
            <person name="Otillar R.P."/>
            <person name="Strauss J."/>
            <person name="Dupont C."/>
            <person name="Frickenhaus S."/>
            <person name="Maumus F."/>
            <person name="Mcmullan M."/>
            <person name="Sanges R."/>
            <person name="Schmutz J."/>
            <person name="Toseland A."/>
            <person name="Valas R."/>
            <person name="Veluchamy A."/>
            <person name="Ward B.J."/>
            <person name="Allen A."/>
            <person name="Barry K."/>
            <person name="Falciatore A."/>
            <person name="Ferrante M."/>
            <person name="Fortunato A.E."/>
            <person name="Gloeckner G."/>
            <person name="Gruber A."/>
            <person name="Hipkin R."/>
            <person name="Janech M."/>
            <person name="Kroth P."/>
            <person name="Leese F."/>
            <person name="Lindquist E."/>
            <person name="Lyon B.R."/>
            <person name="Martin J."/>
            <person name="Mayer C."/>
            <person name="Parker M."/>
            <person name="Quesneville H."/>
            <person name="Raymond J."/>
            <person name="Uhlig C."/>
            <person name="Valentin K.U."/>
            <person name="Worden A.Z."/>
            <person name="Armbrust E.V."/>
            <person name="Bowler C."/>
            <person name="Green B."/>
            <person name="Moulton V."/>
            <person name="Van Oosterhout C."/>
            <person name="Grigoriev I."/>
        </authorList>
    </citation>
    <scope>NUCLEOTIDE SEQUENCE [LARGE SCALE GENOMIC DNA]</scope>
    <source>
        <strain evidence="2 3">CCMP1102</strain>
    </source>
</reference>
<feature type="compositionally biased region" description="Basic and acidic residues" evidence="1">
    <location>
        <begin position="7"/>
        <end position="23"/>
    </location>
</feature>
<organism evidence="2 3">
    <name type="scientific">Fragilariopsis cylindrus CCMP1102</name>
    <dbReference type="NCBI Taxonomy" id="635003"/>
    <lineage>
        <taxon>Eukaryota</taxon>
        <taxon>Sar</taxon>
        <taxon>Stramenopiles</taxon>
        <taxon>Ochrophyta</taxon>
        <taxon>Bacillariophyta</taxon>
        <taxon>Bacillariophyceae</taxon>
        <taxon>Bacillariophycidae</taxon>
        <taxon>Bacillariales</taxon>
        <taxon>Bacillariaceae</taxon>
        <taxon>Fragilariopsis</taxon>
    </lineage>
</organism>
<dbReference type="AlphaFoldDB" id="A0A1E7FLY1"/>
<dbReference type="Proteomes" id="UP000095751">
    <property type="component" value="Unassembled WGS sequence"/>
</dbReference>
<gene>
    <name evidence="2" type="ORF">FRACYDRAFT_237447</name>
</gene>